<sequence length="362" mass="40966">MDVEALLYQNGTIKLMLKDACAYTDHWGNGVIAGVSNGTGEYTTATMDLYVGVTLDFDNTYITDESIEALKLATLLSRPSEDEILWKVIIDGENYTAVALSLGPSQEFNFSFEGDDLVAASYYNEIEDTDLDGNVEVWTISPNTLQIVPNSSLQINVSLYGLDISPSKIKLKLVPLNLLPINSREIISYNEVDNIPALWAPFSTTLINLFIPLNIPPGTYEIYVESYFNNKLQGIFKSEYLYYTSGNYLNTNYTVVVSTYNRSTNEIIDDGCHINNPENCSTIINYIKKECVDRKTNLKISLNFTEYDDVEIYVNDDLFGNLSFVFPINYSFVLPNLDGDKNNNIYLKVFDFYDDKYRLSSK</sequence>
<proteinExistence type="predicted"/>
<name>A0A098EG20_9ZZZZ</name>
<dbReference type="AlphaFoldDB" id="A0A098EG20"/>
<gene>
    <name evidence="1" type="ORF">MSIBF_A890001</name>
</gene>
<reference evidence="1" key="1">
    <citation type="submission" date="2014-09" db="EMBL/GenBank/DDBJ databases">
        <authorList>
            <person name="Probst J Alexander"/>
        </authorList>
    </citation>
    <scope>NUCLEOTIDE SEQUENCE</scope>
</reference>
<organism evidence="1">
    <name type="scientific">groundwater metagenome</name>
    <dbReference type="NCBI Taxonomy" id="717931"/>
    <lineage>
        <taxon>unclassified sequences</taxon>
        <taxon>metagenomes</taxon>
        <taxon>ecological metagenomes</taxon>
    </lineage>
</organism>
<dbReference type="EMBL" id="CCXY01000456">
    <property type="protein sequence ID" value="CEG14010.1"/>
    <property type="molecule type" value="Genomic_DNA"/>
</dbReference>
<evidence type="ECO:0000313" key="1">
    <source>
        <dbReference type="EMBL" id="CEG14010.1"/>
    </source>
</evidence>
<protein>
    <submittedName>
        <fullName evidence="1">Uncharacterized protein</fullName>
    </submittedName>
</protein>
<accession>A0A098EG20</accession>